<evidence type="ECO:0000313" key="6">
    <source>
        <dbReference type="Proteomes" id="UP000595917"/>
    </source>
</evidence>
<dbReference type="RefSeq" id="WP_215624951.1">
    <property type="nucleotide sequence ID" value="NZ_CP067089.2"/>
</dbReference>
<dbReference type="PANTHER" id="PTHR42827">
    <property type="entry name" value="IRON-SULFUR CLUSTER-BINDING PROTEIN-RELATED"/>
    <property type="match status" value="1"/>
</dbReference>
<keyword evidence="1" id="KW-0479">Metal-binding</keyword>
<evidence type="ECO:0000256" key="2">
    <source>
        <dbReference type="ARBA" id="ARBA00023004"/>
    </source>
</evidence>
<evidence type="ECO:0000259" key="4">
    <source>
        <dbReference type="PROSITE" id="PS51379"/>
    </source>
</evidence>
<dbReference type="PROSITE" id="PS51379">
    <property type="entry name" value="4FE4S_FER_2"/>
    <property type="match status" value="1"/>
</dbReference>
<reference evidence="5" key="1">
    <citation type="submission" date="2021-01" db="EMBL/GenBank/DDBJ databases">
        <title>Description of Breznakiella homolactica.</title>
        <authorList>
            <person name="Song Y."/>
            <person name="Brune A."/>
        </authorList>
    </citation>
    <scope>NUCLEOTIDE SEQUENCE</scope>
    <source>
        <strain evidence="5">RmG30</strain>
    </source>
</reference>
<dbReference type="GO" id="GO:0046872">
    <property type="term" value="F:metal ion binding"/>
    <property type="evidence" value="ECO:0007669"/>
    <property type="project" value="UniProtKB-KW"/>
</dbReference>
<evidence type="ECO:0000256" key="1">
    <source>
        <dbReference type="ARBA" id="ARBA00022723"/>
    </source>
</evidence>
<sequence>MAKMTAVITSETVKDYGVHAGADVVGVAAAGDFGSAPEGFKPADVLPECRSVIVLGATFSPEVFKDILEYTASRNAMLSAMTAMAKEVAKRIKAGGYQSKVISAAGGKWVDGDGRKEQVGYISLKHAAEIAGLGTIGKNYLLTNTRYGNLLWLSAVLTDAELVPDKRVQSDMCRGCNTCVEACPAGALNDLSAFGKKGCSKFFTIEDRKFKVKCYLCRTICPNGLGKQAIKNILM</sequence>
<feature type="domain" description="4Fe-4S ferredoxin-type" evidence="4">
    <location>
        <begin position="164"/>
        <end position="194"/>
    </location>
</feature>
<proteinExistence type="predicted"/>
<accession>A0A7T7XJV6</accession>
<dbReference type="AlphaFoldDB" id="A0A7T7XJV6"/>
<evidence type="ECO:0000313" key="5">
    <source>
        <dbReference type="EMBL" id="QQO07645.1"/>
    </source>
</evidence>
<dbReference type="InterPro" id="IPR017896">
    <property type="entry name" value="4Fe4S_Fe-S-bd"/>
</dbReference>
<keyword evidence="2" id="KW-0408">Iron</keyword>
<gene>
    <name evidence="5" type="ORF">JFL75_11875</name>
</gene>
<dbReference type="Pfam" id="PF00037">
    <property type="entry name" value="Fer4"/>
    <property type="match status" value="1"/>
</dbReference>
<name>A0A7T7XJV6_9SPIR</name>
<dbReference type="PROSITE" id="PS00198">
    <property type="entry name" value="4FE4S_FER_1"/>
    <property type="match status" value="1"/>
</dbReference>
<keyword evidence="6" id="KW-1185">Reference proteome</keyword>
<dbReference type="KEGG" id="bhc:JFL75_11875"/>
<dbReference type="GO" id="GO:0051536">
    <property type="term" value="F:iron-sulfur cluster binding"/>
    <property type="evidence" value="ECO:0007669"/>
    <property type="project" value="UniProtKB-KW"/>
</dbReference>
<protein>
    <submittedName>
        <fullName evidence="5">Epoxyqueuosine reductase</fullName>
    </submittedName>
</protein>
<dbReference type="SUPFAM" id="SSF54862">
    <property type="entry name" value="4Fe-4S ferredoxins"/>
    <property type="match status" value="1"/>
</dbReference>
<dbReference type="EMBL" id="CP067089">
    <property type="protein sequence ID" value="QQO07645.1"/>
    <property type="molecule type" value="Genomic_DNA"/>
</dbReference>
<dbReference type="InterPro" id="IPR017900">
    <property type="entry name" value="4Fe4S_Fe_S_CS"/>
</dbReference>
<dbReference type="Proteomes" id="UP000595917">
    <property type="component" value="Chromosome"/>
</dbReference>
<evidence type="ECO:0000256" key="3">
    <source>
        <dbReference type="ARBA" id="ARBA00023014"/>
    </source>
</evidence>
<dbReference type="Gene3D" id="3.30.70.20">
    <property type="match status" value="1"/>
</dbReference>
<keyword evidence="3" id="KW-0411">Iron-sulfur</keyword>
<dbReference type="PANTHER" id="PTHR42827:SF1">
    <property type="entry name" value="IRON-SULFUR CLUSTER-BINDING PROTEIN"/>
    <property type="match status" value="1"/>
</dbReference>
<organism evidence="5 6">
    <name type="scientific">Breznakiella homolactica</name>
    <dbReference type="NCBI Taxonomy" id="2798577"/>
    <lineage>
        <taxon>Bacteria</taxon>
        <taxon>Pseudomonadati</taxon>
        <taxon>Spirochaetota</taxon>
        <taxon>Spirochaetia</taxon>
        <taxon>Spirochaetales</taxon>
        <taxon>Breznakiellaceae</taxon>
        <taxon>Breznakiella</taxon>
    </lineage>
</organism>